<protein>
    <submittedName>
        <fullName evidence="3">Uncharacterized protein</fullName>
    </submittedName>
</protein>
<keyword evidence="1" id="KW-0233">DNA recombination</keyword>
<feature type="compositionally biased region" description="Polar residues" evidence="2">
    <location>
        <begin position="33"/>
        <end position="56"/>
    </location>
</feature>
<evidence type="ECO:0000256" key="1">
    <source>
        <dbReference type="ARBA" id="ARBA00023172"/>
    </source>
</evidence>
<dbReference type="InterPro" id="IPR011010">
    <property type="entry name" value="DNA_brk_join_enz"/>
</dbReference>
<proteinExistence type="predicted"/>
<dbReference type="Proteomes" id="UP000799118">
    <property type="component" value="Unassembled WGS sequence"/>
</dbReference>
<dbReference type="SUPFAM" id="SSF56349">
    <property type="entry name" value="DNA breaking-rejoining enzymes"/>
    <property type="match status" value="1"/>
</dbReference>
<dbReference type="EMBL" id="ML769650">
    <property type="protein sequence ID" value="KAE9390676.1"/>
    <property type="molecule type" value="Genomic_DNA"/>
</dbReference>
<feature type="region of interest" description="Disordered" evidence="2">
    <location>
        <begin position="1"/>
        <end position="56"/>
    </location>
</feature>
<dbReference type="Gene3D" id="1.10.443.10">
    <property type="entry name" value="Intergrase catalytic core"/>
    <property type="match status" value="1"/>
</dbReference>
<name>A0A6A4GYY7_9AGAR</name>
<sequence length="502" mass="57824">MPATRTTHSIEPLTTPPATPKSQTCCKHASKKNAATSGSALNTSNPSTSRLLNHTRQTTDDWYKSSRTKKGYARYVKSGKKWVFEWAGAQMEPDAQSSTDELEGLALAFDLLSKNTPLALRLLTAFKCDHNGKGFATAEGIWSAFKDYFERVLGCQGEFWKYNAHTNEWEGNPVFEADYRVYYELLKNRENRTGTSTQALPMLPKDLKILFDYLDSPEGRKKFTLTQQLYFKVFASTAFNLWTRNDELINFVFKDLKLALVSDNGICYIEFRLIFRKTNKDPTKVQIYRIPYDPDHPKFDCYTHMTAWISHLQTLLRFGENTSRSGIENLIESIVNASELMNGRRGKFTTHCFRCGGAQYRFMWADHKWSLKAVKWWGGWSSSENVGTIMRYLLDELMTYEEGFSDIMMTDRTLECHETFMGTRNPSRIPQANSLDDVVQYWETGNVERGLMTPLKDWERVFDLKDYKSEAVKLSNAQFVYEEFSGKYGSSYDDFEAAFPGL</sequence>
<evidence type="ECO:0000256" key="2">
    <source>
        <dbReference type="SAM" id="MobiDB-lite"/>
    </source>
</evidence>
<organism evidence="3 4">
    <name type="scientific">Gymnopus androsaceus JB14</name>
    <dbReference type="NCBI Taxonomy" id="1447944"/>
    <lineage>
        <taxon>Eukaryota</taxon>
        <taxon>Fungi</taxon>
        <taxon>Dikarya</taxon>
        <taxon>Basidiomycota</taxon>
        <taxon>Agaricomycotina</taxon>
        <taxon>Agaricomycetes</taxon>
        <taxon>Agaricomycetidae</taxon>
        <taxon>Agaricales</taxon>
        <taxon>Marasmiineae</taxon>
        <taxon>Omphalotaceae</taxon>
        <taxon>Gymnopus</taxon>
    </lineage>
</organism>
<dbReference type="GO" id="GO:0003677">
    <property type="term" value="F:DNA binding"/>
    <property type="evidence" value="ECO:0007669"/>
    <property type="project" value="InterPro"/>
</dbReference>
<dbReference type="GO" id="GO:0015074">
    <property type="term" value="P:DNA integration"/>
    <property type="evidence" value="ECO:0007669"/>
    <property type="project" value="InterPro"/>
</dbReference>
<dbReference type="OrthoDB" id="164951at2759"/>
<accession>A0A6A4GYY7</accession>
<dbReference type="AlphaFoldDB" id="A0A6A4GYY7"/>
<evidence type="ECO:0000313" key="4">
    <source>
        <dbReference type="Proteomes" id="UP000799118"/>
    </source>
</evidence>
<keyword evidence="4" id="KW-1185">Reference proteome</keyword>
<dbReference type="GO" id="GO:0006310">
    <property type="term" value="P:DNA recombination"/>
    <property type="evidence" value="ECO:0007669"/>
    <property type="project" value="UniProtKB-KW"/>
</dbReference>
<gene>
    <name evidence="3" type="ORF">BT96DRAFT_945947</name>
</gene>
<reference evidence="3" key="1">
    <citation type="journal article" date="2019" name="Environ. Microbiol.">
        <title>Fungal ecological strategies reflected in gene transcription - a case study of two litter decomposers.</title>
        <authorList>
            <person name="Barbi F."/>
            <person name="Kohler A."/>
            <person name="Barry K."/>
            <person name="Baskaran P."/>
            <person name="Daum C."/>
            <person name="Fauchery L."/>
            <person name="Ihrmark K."/>
            <person name="Kuo A."/>
            <person name="LaButti K."/>
            <person name="Lipzen A."/>
            <person name="Morin E."/>
            <person name="Grigoriev I.V."/>
            <person name="Henrissat B."/>
            <person name="Lindahl B."/>
            <person name="Martin F."/>
        </authorList>
    </citation>
    <scope>NUCLEOTIDE SEQUENCE</scope>
    <source>
        <strain evidence="3">JB14</strain>
    </source>
</reference>
<dbReference type="InterPro" id="IPR013762">
    <property type="entry name" value="Integrase-like_cat_sf"/>
</dbReference>
<evidence type="ECO:0000313" key="3">
    <source>
        <dbReference type="EMBL" id="KAE9390676.1"/>
    </source>
</evidence>